<organism evidence="1 2">
    <name type="scientific">Granulicatella adiacens ATCC 49175</name>
    <dbReference type="NCBI Taxonomy" id="638301"/>
    <lineage>
        <taxon>Bacteria</taxon>
        <taxon>Bacillati</taxon>
        <taxon>Bacillota</taxon>
        <taxon>Bacilli</taxon>
        <taxon>Lactobacillales</taxon>
        <taxon>Carnobacteriaceae</taxon>
        <taxon>Granulicatella</taxon>
    </lineage>
</organism>
<dbReference type="GeneID" id="78412453"/>
<gene>
    <name evidence="1" type="ORF">HMPREF0444_1788</name>
</gene>
<protein>
    <submittedName>
        <fullName evidence="1">Uncharacterized protein</fullName>
    </submittedName>
</protein>
<dbReference type="RefSeq" id="WP_005606395.1">
    <property type="nucleotide sequence ID" value="NZ_CP102283.1"/>
</dbReference>
<comment type="caution">
    <text evidence="1">The sequence shown here is derived from an EMBL/GenBank/DDBJ whole genome shotgun (WGS) entry which is preliminary data.</text>
</comment>
<dbReference type="HOGENOM" id="CLU_2368918_0_0_9"/>
<dbReference type="Proteomes" id="UP000005926">
    <property type="component" value="Unassembled WGS sequence"/>
</dbReference>
<evidence type="ECO:0000313" key="1">
    <source>
        <dbReference type="EMBL" id="EEW36440.1"/>
    </source>
</evidence>
<dbReference type="STRING" id="638301.HMPREF0444_1788"/>
<dbReference type="AlphaFoldDB" id="C8NIP3"/>
<keyword evidence="2" id="KW-1185">Reference proteome</keyword>
<name>C8NIP3_9LACT</name>
<evidence type="ECO:0000313" key="2">
    <source>
        <dbReference type="Proteomes" id="UP000005926"/>
    </source>
</evidence>
<proteinExistence type="predicted"/>
<dbReference type="EMBL" id="ACKZ01000029">
    <property type="protein sequence ID" value="EEW36440.1"/>
    <property type="molecule type" value="Genomic_DNA"/>
</dbReference>
<sequence length="95" mass="10431">MSVFTLGNYTVHLGTGLLGFQLPEGLKIISSCTLQTYLFILNNSDADSCDIINGGNASYTINENQIFVEIAFPDEFQYILHPNFEGLINHSGGIE</sequence>
<accession>C8NIP3</accession>
<reference evidence="1 2" key="1">
    <citation type="submission" date="2009-08" db="EMBL/GenBank/DDBJ databases">
        <authorList>
            <person name="Muzny D."/>
            <person name="Qin X."/>
            <person name="Deng J."/>
            <person name="Jiang H."/>
            <person name="Liu Y."/>
            <person name="Qu J."/>
            <person name="Song X.-Z."/>
            <person name="Zhang L."/>
            <person name="Thornton R."/>
            <person name="Coyle M."/>
            <person name="Francisco L."/>
            <person name="Jackson L."/>
            <person name="Javaid M."/>
            <person name="Korchina V."/>
            <person name="Kovar C."/>
            <person name="Mata R."/>
            <person name="Mathew T."/>
            <person name="Ngo R."/>
            <person name="Nguyen L."/>
            <person name="Nguyen N."/>
            <person name="Okwuonu G."/>
            <person name="Ongeri F."/>
            <person name="Pham C."/>
            <person name="Simmons D."/>
            <person name="Wilczek-Boney K."/>
            <person name="Hale W."/>
            <person name="Jakkamsetti A."/>
            <person name="Pham P."/>
            <person name="Ruth R."/>
            <person name="San Lucas F."/>
            <person name="Warren J."/>
            <person name="Zhang J."/>
            <person name="Zhao Z."/>
            <person name="Zhou C."/>
            <person name="Zhu D."/>
            <person name="Lee S."/>
            <person name="Bess C."/>
            <person name="Blankenburg K."/>
            <person name="Forbes L."/>
            <person name="Fu Q."/>
            <person name="Gubbala S."/>
            <person name="Hirani K."/>
            <person name="Jayaseelan J.C."/>
            <person name="Lara F."/>
            <person name="Munidasa M."/>
            <person name="Palculict T."/>
            <person name="Patil S."/>
            <person name="Pu L.-L."/>
            <person name="Saada N."/>
            <person name="Tang L."/>
            <person name="Weissenberger G."/>
            <person name="Zhu Y."/>
            <person name="Hemphill L."/>
            <person name="Shang Y."/>
            <person name="Youmans B."/>
            <person name="Ayvaz T."/>
            <person name="Ross M."/>
            <person name="Santibanez J."/>
            <person name="Aqrawi P."/>
            <person name="Gross S."/>
            <person name="Joshi V."/>
            <person name="Fowler G."/>
            <person name="Nazareth L."/>
            <person name="Reid J."/>
            <person name="Worley K."/>
            <person name="Petrosino J."/>
            <person name="Highlander S."/>
            <person name="Gibbs R."/>
        </authorList>
    </citation>
    <scope>NUCLEOTIDE SEQUENCE [LARGE SCALE GENOMIC DNA]</scope>
    <source>
        <strain evidence="1 2">ATCC 49175</strain>
    </source>
</reference>